<dbReference type="eggNOG" id="ENOG502S3SM">
    <property type="taxonomic scope" value="Eukaryota"/>
</dbReference>
<evidence type="ECO:0000313" key="11">
    <source>
        <dbReference type="Proteomes" id="UP000053447"/>
    </source>
</evidence>
<evidence type="ECO:0000256" key="8">
    <source>
        <dbReference type="SAM" id="Coils"/>
    </source>
</evidence>
<sequence length="318" mass="36802">MTKLTSYGPKYPIIRAYRLWFLYPLTKDYKAQYKIIHNQINSYFYLCIQNRKNTHDSKKDSIPLYSHTPSSTKILLTKPKNNFRFSMHQFDTYNLVSTLEATGFTHNQAITVMRSIHALLIGNLETAKTNFISRSNLENEIHLFRASQSELKTEIQSMRKIEASALRAETLALRKQLETLEQTLKEDLLALKNDVAIDFNDRKSSNKAEEKNMEIKIQELNNKFTIILGEIRAMLEKSKWDASKYGMCKFLIYGKKLLNIIKVSIFIIAGFALIVVSMRKTIQEEIEPIKPNQSCNETFNKLKNHTLNNHALDVISLG</sequence>
<gene>
    <name evidence="10" type="ORF">T551_01721</name>
</gene>
<accession>A0A0W4ZPZ4</accession>
<keyword evidence="7 9" id="KW-0472">Membrane</keyword>
<dbReference type="GO" id="GO:0005739">
    <property type="term" value="C:mitochondrion"/>
    <property type="evidence" value="ECO:0007669"/>
    <property type="project" value="UniProtKB-SubCell"/>
</dbReference>
<evidence type="ECO:0000256" key="6">
    <source>
        <dbReference type="ARBA" id="ARBA00023128"/>
    </source>
</evidence>
<evidence type="ECO:0008006" key="12">
    <source>
        <dbReference type="Google" id="ProtNLM"/>
    </source>
</evidence>
<dbReference type="EMBL" id="LFWA01000007">
    <property type="protein sequence ID" value="KTW30438.1"/>
    <property type="molecule type" value="Genomic_DNA"/>
</dbReference>
<keyword evidence="5 8" id="KW-0175">Coiled coil</keyword>
<evidence type="ECO:0000256" key="3">
    <source>
        <dbReference type="ARBA" id="ARBA00022692"/>
    </source>
</evidence>
<evidence type="ECO:0000256" key="7">
    <source>
        <dbReference type="ARBA" id="ARBA00023136"/>
    </source>
</evidence>
<comment type="caution">
    <text evidence="10">The sequence shown here is derived from an EMBL/GenBank/DDBJ whole genome shotgun (WGS) entry which is preliminary data.</text>
</comment>
<dbReference type="InterPro" id="IPR024461">
    <property type="entry name" value="CCDC90-like"/>
</dbReference>
<dbReference type="VEuPathDB" id="FungiDB:T551_01721"/>
<dbReference type="RefSeq" id="XP_018229729.1">
    <property type="nucleotide sequence ID" value="XM_018373984.1"/>
</dbReference>
<keyword evidence="4 9" id="KW-1133">Transmembrane helix</keyword>
<dbReference type="PANTHER" id="PTHR14360:SF12">
    <property type="entry name" value="MOZ PROTEIN REPRESENTS A CHROMATIN-ASSOCIATED ACETYLTRANSFERASE"/>
    <property type="match status" value="1"/>
</dbReference>
<reference evidence="11" key="1">
    <citation type="journal article" date="2016" name="Nat. Commun.">
        <title>Genome analysis of three Pneumocystis species reveals adaptation mechanisms to life exclusively in mammalian hosts.</title>
        <authorList>
            <person name="Ma L."/>
            <person name="Chen Z."/>
            <person name="Huang D.W."/>
            <person name="Kutty G."/>
            <person name="Ishihara M."/>
            <person name="Wang H."/>
            <person name="Abouelleil A."/>
            <person name="Bishop L."/>
            <person name="Davey E."/>
            <person name="Deng R."/>
            <person name="Deng X."/>
            <person name="Fan L."/>
            <person name="Fantoni G."/>
            <person name="Fitzgerald M."/>
            <person name="Gogineni E."/>
            <person name="Goldberg J.M."/>
            <person name="Handley G."/>
            <person name="Hu X."/>
            <person name="Huber C."/>
            <person name="Jiao X."/>
            <person name="Jones K."/>
            <person name="Levin J.Z."/>
            <person name="Liu Y."/>
            <person name="Macdonald P."/>
            <person name="Melnikov A."/>
            <person name="Raley C."/>
            <person name="Sassi M."/>
            <person name="Sherman B.T."/>
            <person name="Song X."/>
            <person name="Sykes S."/>
            <person name="Tran B."/>
            <person name="Walsh L."/>
            <person name="Xia Y."/>
            <person name="Yang J."/>
            <person name="Young S."/>
            <person name="Zeng Q."/>
            <person name="Zheng X."/>
            <person name="Stephens R."/>
            <person name="Nusbaum C."/>
            <person name="Birren B.W."/>
            <person name="Azadi P."/>
            <person name="Lempicki R.A."/>
            <person name="Cuomo C.A."/>
            <person name="Kovacs J.A."/>
        </authorList>
    </citation>
    <scope>NUCLEOTIDE SEQUENCE [LARGE SCALE GENOMIC DNA]</scope>
    <source>
        <strain evidence="11">RU7</strain>
    </source>
</reference>
<organism evidence="10 11">
    <name type="scientific">Pneumocystis jirovecii (strain RU7)</name>
    <name type="common">Human pneumocystis pneumonia agent</name>
    <dbReference type="NCBI Taxonomy" id="1408657"/>
    <lineage>
        <taxon>Eukaryota</taxon>
        <taxon>Fungi</taxon>
        <taxon>Dikarya</taxon>
        <taxon>Ascomycota</taxon>
        <taxon>Taphrinomycotina</taxon>
        <taxon>Pneumocystomycetes</taxon>
        <taxon>Pneumocystaceae</taxon>
        <taxon>Pneumocystis</taxon>
    </lineage>
</organism>
<keyword evidence="11" id="KW-1185">Reference proteome</keyword>
<evidence type="ECO:0000256" key="2">
    <source>
        <dbReference type="ARBA" id="ARBA00004370"/>
    </source>
</evidence>
<dbReference type="STRING" id="1408657.A0A0W4ZPZ4"/>
<name>A0A0W4ZPZ4_PNEJ7</name>
<evidence type="ECO:0000256" key="5">
    <source>
        <dbReference type="ARBA" id="ARBA00023054"/>
    </source>
</evidence>
<dbReference type="AlphaFoldDB" id="A0A0W4ZPZ4"/>
<evidence type="ECO:0000256" key="4">
    <source>
        <dbReference type="ARBA" id="ARBA00022989"/>
    </source>
</evidence>
<feature type="transmembrane region" description="Helical" evidence="9">
    <location>
        <begin position="257"/>
        <end position="276"/>
    </location>
</feature>
<evidence type="ECO:0000313" key="10">
    <source>
        <dbReference type="EMBL" id="KTW30438.1"/>
    </source>
</evidence>
<evidence type="ECO:0000256" key="9">
    <source>
        <dbReference type="SAM" id="Phobius"/>
    </source>
</evidence>
<proteinExistence type="predicted"/>
<dbReference type="GeneID" id="28940239"/>
<evidence type="ECO:0000256" key="1">
    <source>
        <dbReference type="ARBA" id="ARBA00004173"/>
    </source>
</evidence>
<dbReference type="GO" id="GO:0016020">
    <property type="term" value="C:membrane"/>
    <property type="evidence" value="ECO:0007669"/>
    <property type="project" value="UniProtKB-SubCell"/>
</dbReference>
<feature type="coiled-coil region" evidence="8">
    <location>
        <begin position="163"/>
        <end position="223"/>
    </location>
</feature>
<dbReference type="Proteomes" id="UP000053447">
    <property type="component" value="Unassembled WGS sequence"/>
</dbReference>
<keyword evidence="6" id="KW-0496">Mitochondrion</keyword>
<dbReference type="OrthoDB" id="5424147at2759"/>
<keyword evidence="3 9" id="KW-0812">Transmembrane</keyword>
<dbReference type="PANTHER" id="PTHR14360">
    <property type="entry name" value="PROTEIN FMP32, MITOCHONDRIAL"/>
    <property type="match status" value="1"/>
</dbReference>
<comment type="subcellular location">
    <subcellularLocation>
        <location evidence="2">Membrane</location>
    </subcellularLocation>
    <subcellularLocation>
        <location evidence="1">Mitochondrion</location>
    </subcellularLocation>
</comment>
<protein>
    <recommendedName>
        <fullName evidence="12">DUF1640 domain-containing protein</fullName>
    </recommendedName>
</protein>
<dbReference type="Pfam" id="PF07798">
    <property type="entry name" value="CCDC90-like"/>
    <property type="match status" value="1"/>
</dbReference>
<dbReference type="Gene3D" id="1.20.5.340">
    <property type="match status" value="1"/>
</dbReference>